<dbReference type="GO" id="GO:0009089">
    <property type="term" value="P:lysine biosynthetic process via diaminopimelate"/>
    <property type="evidence" value="ECO:0007669"/>
    <property type="project" value="UniProtKB-UniRule"/>
</dbReference>
<evidence type="ECO:0000256" key="10">
    <source>
        <dbReference type="ARBA" id="ARBA00049080"/>
    </source>
</evidence>
<dbReference type="GO" id="GO:0019877">
    <property type="term" value="P:diaminopimelate biosynthetic process"/>
    <property type="evidence" value="ECO:0007669"/>
    <property type="project" value="UniProtKB-KW"/>
</dbReference>
<dbReference type="EMBL" id="JAQQAL010000008">
    <property type="protein sequence ID" value="MDC7225557.1"/>
    <property type="molecule type" value="Genomic_DNA"/>
</dbReference>
<dbReference type="Gene3D" id="3.40.50.720">
    <property type="entry name" value="NAD(P)-binding Rossmann-like Domain"/>
    <property type="match status" value="1"/>
</dbReference>
<comment type="pathway">
    <text evidence="8">Amino-acid biosynthesis; L-lysine biosynthesis via DAP pathway; (S)-tetrahydrodipicolinate from L-aspartate: step 4/4.</text>
</comment>
<organism evidence="15 16">
    <name type="scientific">Candidatus Thalassospirochaeta sargassi</name>
    <dbReference type="NCBI Taxonomy" id="3119039"/>
    <lineage>
        <taxon>Bacteria</taxon>
        <taxon>Pseudomonadati</taxon>
        <taxon>Spirochaetota</taxon>
        <taxon>Spirochaetia</taxon>
        <taxon>Spirochaetales</taxon>
        <taxon>Spirochaetaceae</taxon>
        <taxon>Candidatus Thalassospirochaeta</taxon>
    </lineage>
</organism>
<evidence type="ECO:0000313" key="15">
    <source>
        <dbReference type="EMBL" id="MDC7225557.1"/>
    </source>
</evidence>
<evidence type="ECO:0000313" key="16">
    <source>
        <dbReference type="Proteomes" id="UP001221217"/>
    </source>
</evidence>
<keyword evidence="4" id="KW-0220">Diaminopimelate biosynthesis</keyword>
<keyword evidence="7" id="KW-0457">Lysine biosynthesis</keyword>
<evidence type="ECO:0000256" key="5">
    <source>
        <dbReference type="ARBA" id="ARBA00023002"/>
    </source>
</evidence>
<evidence type="ECO:0000256" key="11">
    <source>
        <dbReference type="ARBA" id="ARBA00049396"/>
    </source>
</evidence>
<dbReference type="AlphaFoldDB" id="A0AAJ1MIJ1"/>
<dbReference type="InterPro" id="IPR036291">
    <property type="entry name" value="NAD(P)-bd_dom_sf"/>
</dbReference>
<dbReference type="PANTHER" id="PTHR20836:SF0">
    <property type="entry name" value="4-HYDROXY-TETRAHYDRODIPICOLINATE REDUCTASE 1, CHLOROPLASTIC-RELATED"/>
    <property type="match status" value="1"/>
</dbReference>
<keyword evidence="2" id="KW-0028">Amino-acid biosynthesis</keyword>
<comment type="catalytic activity">
    <reaction evidence="10">
        <text>(S)-2,3,4,5-tetrahydrodipicolinate + NADP(+) + H2O = (2S,4S)-4-hydroxy-2,3,4,5-tetrahydrodipicolinate + NADPH + H(+)</text>
        <dbReference type="Rhea" id="RHEA:35331"/>
        <dbReference type="ChEBI" id="CHEBI:15377"/>
        <dbReference type="ChEBI" id="CHEBI:15378"/>
        <dbReference type="ChEBI" id="CHEBI:16845"/>
        <dbReference type="ChEBI" id="CHEBI:57783"/>
        <dbReference type="ChEBI" id="CHEBI:58349"/>
        <dbReference type="ChEBI" id="CHEBI:67139"/>
        <dbReference type="EC" id="1.17.1.8"/>
    </reaction>
</comment>
<accession>A0AAJ1MIJ1</accession>
<proteinExistence type="inferred from homology"/>
<dbReference type="PANTHER" id="PTHR20836">
    <property type="entry name" value="DIHYDRODIPICOLINATE REDUCTASE"/>
    <property type="match status" value="1"/>
</dbReference>
<feature type="domain" description="Dihydrodipicolinate reductase C-terminal" evidence="14">
    <location>
        <begin position="109"/>
        <end position="241"/>
    </location>
</feature>
<evidence type="ECO:0000256" key="2">
    <source>
        <dbReference type="ARBA" id="ARBA00022605"/>
    </source>
</evidence>
<dbReference type="NCBIfam" id="TIGR00036">
    <property type="entry name" value="dapB"/>
    <property type="match status" value="1"/>
</dbReference>
<dbReference type="EC" id="1.17.1.8" evidence="9 12"/>
<evidence type="ECO:0000256" key="12">
    <source>
        <dbReference type="NCBIfam" id="TIGR00036"/>
    </source>
</evidence>
<dbReference type="SUPFAM" id="SSF55347">
    <property type="entry name" value="Glyceraldehyde-3-phosphate dehydrogenase-like, C-terminal domain"/>
    <property type="match status" value="1"/>
</dbReference>
<evidence type="ECO:0000256" key="3">
    <source>
        <dbReference type="ARBA" id="ARBA00022857"/>
    </source>
</evidence>
<dbReference type="Pfam" id="PF01113">
    <property type="entry name" value="DapB_N"/>
    <property type="match status" value="1"/>
</dbReference>
<name>A0AAJ1MIJ1_9SPIO</name>
<comment type="similarity">
    <text evidence="1">Belongs to the DapB family.</text>
</comment>
<dbReference type="InterPro" id="IPR023940">
    <property type="entry name" value="DHDPR_bac"/>
</dbReference>
<dbReference type="SUPFAM" id="SSF51735">
    <property type="entry name" value="NAD(P)-binding Rossmann-fold domains"/>
    <property type="match status" value="1"/>
</dbReference>
<evidence type="ECO:0000259" key="14">
    <source>
        <dbReference type="Pfam" id="PF05173"/>
    </source>
</evidence>
<gene>
    <name evidence="15" type="primary">dapB</name>
    <name evidence="15" type="ORF">PQJ61_02205</name>
</gene>
<keyword evidence="6" id="KW-0520">NAD</keyword>
<dbReference type="PIRSF" id="PIRSF000161">
    <property type="entry name" value="DHPR"/>
    <property type="match status" value="1"/>
</dbReference>
<keyword evidence="3" id="KW-0521">NADP</keyword>
<sequence length="248" mass="26929">MNVLIVGYGRMGHMIESILRSRGHNIAGRVDPSGAGDYESLRPDLLKDADAVIEFALPSSIRENAEIYADAGVAAIVGTTGWDARRDEIKGVIEDRGGTYMWGSNFSIGAHMLFILAEKAAGLINSAIQYDIMVNEYHHKLKKDSPSGTALTIAEKIINKSELKSEIVTDRLDRAIEPHELHVGSVRGGAIPGTHTVTLDSTADTIEIKHTARNREGFALGSVLAAEWLQGKKGFFRVEDFISESLGV</sequence>
<evidence type="ECO:0000256" key="7">
    <source>
        <dbReference type="ARBA" id="ARBA00023154"/>
    </source>
</evidence>
<comment type="caution">
    <text evidence="15">The sequence shown here is derived from an EMBL/GenBank/DDBJ whole genome shotgun (WGS) entry which is preliminary data.</text>
</comment>
<keyword evidence="5 15" id="KW-0560">Oxidoreductase</keyword>
<evidence type="ECO:0000256" key="9">
    <source>
        <dbReference type="ARBA" id="ARBA00038983"/>
    </source>
</evidence>
<dbReference type="Proteomes" id="UP001221217">
    <property type="component" value="Unassembled WGS sequence"/>
</dbReference>
<dbReference type="Gene3D" id="3.30.360.10">
    <property type="entry name" value="Dihydrodipicolinate Reductase, domain 2"/>
    <property type="match status" value="1"/>
</dbReference>
<evidence type="ECO:0000256" key="1">
    <source>
        <dbReference type="ARBA" id="ARBA00006642"/>
    </source>
</evidence>
<reference evidence="15 16" key="1">
    <citation type="submission" date="2022-12" db="EMBL/GenBank/DDBJ databases">
        <title>Metagenome assembled genome from gulf of manar.</title>
        <authorList>
            <person name="Kohli P."/>
            <person name="Pk S."/>
            <person name="Venkata Ramana C."/>
            <person name="Sasikala C."/>
        </authorList>
    </citation>
    <scope>NUCLEOTIDE SEQUENCE [LARGE SCALE GENOMIC DNA]</scope>
    <source>
        <strain evidence="15">JB008</strain>
    </source>
</reference>
<comment type="catalytic activity">
    <reaction evidence="11">
        <text>(S)-2,3,4,5-tetrahydrodipicolinate + NAD(+) + H2O = (2S,4S)-4-hydroxy-2,3,4,5-tetrahydrodipicolinate + NADH + H(+)</text>
        <dbReference type="Rhea" id="RHEA:35323"/>
        <dbReference type="ChEBI" id="CHEBI:15377"/>
        <dbReference type="ChEBI" id="CHEBI:15378"/>
        <dbReference type="ChEBI" id="CHEBI:16845"/>
        <dbReference type="ChEBI" id="CHEBI:57540"/>
        <dbReference type="ChEBI" id="CHEBI:57945"/>
        <dbReference type="ChEBI" id="CHEBI:67139"/>
        <dbReference type="EC" id="1.17.1.8"/>
    </reaction>
</comment>
<evidence type="ECO:0000259" key="13">
    <source>
        <dbReference type="Pfam" id="PF01113"/>
    </source>
</evidence>
<protein>
    <recommendedName>
        <fullName evidence="9 12">4-hydroxy-tetrahydrodipicolinate reductase</fullName>
        <ecNumber evidence="9 12">1.17.1.8</ecNumber>
    </recommendedName>
</protein>
<dbReference type="GO" id="GO:0008839">
    <property type="term" value="F:4-hydroxy-tetrahydrodipicolinate reductase"/>
    <property type="evidence" value="ECO:0007669"/>
    <property type="project" value="UniProtKB-UniRule"/>
</dbReference>
<feature type="domain" description="Dihydrodipicolinate reductase N-terminal" evidence="13">
    <location>
        <begin position="1"/>
        <end position="94"/>
    </location>
</feature>
<evidence type="ECO:0000256" key="8">
    <source>
        <dbReference type="ARBA" id="ARBA00037922"/>
    </source>
</evidence>
<dbReference type="InterPro" id="IPR022663">
    <property type="entry name" value="DapB_C"/>
</dbReference>
<dbReference type="InterPro" id="IPR000846">
    <property type="entry name" value="DapB_N"/>
</dbReference>
<evidence type="ECO:0000256" key="4">
    <source>
        <dbReference type="ARBA" id="ARBA00022915"/>
    </source>
</evidence>
<evidence type="ECO:0000256" key="6">
    <source>
        <dbReference type="ARBA" id="ARBA00023027"/>
    </source>
</evidence>
<dbReference type="Pfam" id="PF05173">
    <property type="entry name" value="DapB_C"/>
    <property type="match status" value="1"/>
</dbReference>